<protein>
    <submittedName>
        <fullName evidence="2">DUF2723 domain-containing protein</fullName>
    </submittedName>
</protein>
<accession>A0ABR7YVD6</accession>
<evidence type="ECO:0000256" key="1">
    <source>
        <dbReference type="SAM" id="Phobius"/>
    </source>
</evidence>
<feature type="transmembrane region" description="Helical" evidence="1">
    <location>
        <begin position="283"/>
        <end position="300"/>
    </location>
</feature>
<name>A0ABR7YVD6_9PSED</name>
<sequence>MALFNPSAKAWPMVLLLLAVALGFWAASGPVQWMDNGQYLANAAAGQWLSNGFGPLDHPLFQTLTTLLYQMGGPAVVVWLNTGLLVPLAAVVFWLARTLGAQRHLAWAAAAVALLAHGTFWQASKVDIFLLLTLWVLLAYALHFDQRLRLGDGQRLVAIGLCSGLGASVHPLALLLLAPLYLQLSQLYRGYVAVAMAAAALGFAAAWPALFGELASGLRPIEVARHYVTGFSPLAPGSGRENALLRFDLMWHEKNSLLLLMLSLLGPQVFGLLCRPACGKQRLLWWALWLNVVGVASYNVFDRFTYFVPGIALACILGVLRLDTWLPRNAGGRLLFNGSLVAGPLALLAMWMLYAHGWVKLPTHAQSVPYRDDIHYLMVPYLRDTSAADFAAHYERATPAGALIVSDETPLGALRSGQAAGLLKGWVFEPCGAAPDIGMFLKGPGAYLARTSYCERIVARYRLDTWPVGYRLQYR</sequence>
<feature type="transmembrane region" description="Helical" evidence="1">
    <location>
        <begin position="67"/>
        <end position="93"/>
    </location>
</feature>
<evidence type="ECO:0000313" key="2">
    <source>
        <dbReference type="EMBL" id="MBD1597163.1"/>
    </source>
</evidence>
<feature type="transmembrane region" description="Helical" evidence="1">
    <location>
        <begin position="334"/>
        <end position="354"/>
    </location>
</feature>
<feature type="transmembrane region" description="Helical" evidence="1">
    <location>
        <begin position="128"/>
        <end position="144"/>
    </location>
</feature>
<feature type="transmembrane region" description="Helical" evidence="1">
    <location>
        <begin position="188"/>
        <end position="211"/>
    </location>
</feature>
<feature type="transmembrane region" description="Helical" evidence="1">
    <location>
        <begin position="105"/>
        <end position="122"/>
    </location>
</feature>
<gene>
    <name evidence="2" type="ORF">HAQ05_00350</name>
</gene>
<evidence type="ECO:0000313" key="3">
    <source>
        <dbReference type="Proteomes" id="UP000805841"/>
    </source>
</evidence>
<dbReference type="Proteomes" id="UP000805841">
    <property type="component" value="Unassembled WGS sequence"/>
</dbReference>
<feature type="transmembrane region" description="Helical" evidence="1">
    <location>
        <begin position="156"/>
        <end position="182"/>
    </location>
</feature>
<keyword evidence="3" id="KW-1185">Reference proteome</keyword>
<comment type="caution">
    <text evidence="2">The sequence shown here is derived from an EMBL/GenBank/DDBJ whole genome shotgun (WGS) entry which is preliminary data.</text>
</comment>
<keyword evidence="1" id="KW-0472">Membrane</keyword>
<keyword evidence="1" id="KW-0812">Transmembrane</keyword>
<dbReference type="RefSeq" id="WP_190416591.1">
    <property type="nucleotide sequence ID" value="NZ_JAAOCA010000001.1"/>
</dbReference>
<proteinExistence type="predicted"/>
<organism evidence="2 3">
    <name type="scientific">Pseudomonas typographi</name>
    <dbReference type="NCBI Taxonomy" id="2715964"/>
    <lineage>
        <taxon>Bacteria</taxon>
        <taxon>Pseudomonadati</taxon>
        <taxon>Pseudomonadota</taxon>
        <taxon>Gammaproteobacteria</taxon>
        <taxon>Pseudomonadales</taxon>
        <taxon>Pseudomonadaceae</taxon>
        <taxon>Pseudomonas</taxon>
    </lineage>
</organism>
<reference evidence="2 3" key="1">
    <citation type="journal article" date="2020" name="Insects">
        <title>Bacteria Belonging to Pseudomonas typographi sp. nov. from the Bark Beetle Ips typographus Have Genomic Potential to Aid in the Host Ecology.</title>
        <authorList>
            <person name="Peral-Aranega E."/>
            <person name="Saati-Santamaria Z."/>
            <person name="Kolarik M."/>
            <person name="Rivas R."/>
            <person name="Garcia-Fraile P."/>
        </authorList>
    </citation>
    <scope>NUCLEOTIDE SEQUENCE [LARGE SCALE GENOMIC DNA]</scope>
    <source>
        <strain evidence="2 3">CA3A</strain>
    </source>
</reference>
<dbReference type="EMBL" id="JAAOCA010000001">
    <property type="protein sequence ID" value="MBD1597163.1"/>
    <property type="molecule type" value="Genomic_DNA"/>
</dbReference>
<feature type="transmembrane region" description="Helical" evidence="1">
    <location>
        <begin position="306"/>
        <end position="322"/>
    </location>
</feature>
<keyword evidence="1" id="KW-1133">Transmembrane helix</keyword>